<dbReference type="Proteomes" id="UP000001401">
    <property type="component" value="Chromosome"/>
</dbReference>
<dbReference type="Pfam" id="PF13800">
    <property type="entry name" value="Sigma_reg_N"/>
    <property type="match status" value="1"/>
</dbReference>
<dbReference type="InterPro" id="IPR029101">
    <property type="entry name" value="Sigma_reg_N"/>
</dbReference>
<keyword evidence="1" id="KW-1133">Transmembrane helix</keyword>
<dbReference type="OrthoDB" id="1730160at2"/>
<evidence type="ECO:0000259" key="3">
    <source>
        <dbReference type="Pfam" id="PF13800"/>
    </source>
</evidence>
<accession>E6U1X7</accession>
<name>E6U1X7_EVAC2</name>
<dbReference type="Pfam" id="PF13791">
    <property type="entry name" value="Sigma_reg_C"/>
    <property type="match status" value="1"/>
</dbReference>
<evidence type="ECO:0000313" key="5">
    <source>
        <dbReference type="Proteomes" id="UP000001401"/>
    </source>
</evidence>
<evidence type="ECO:0000259" key="2">
    <source>
        <dbReference type="Pfam" id="PF13791"/>
    </source>
</evidence>
<evidence type="ECO:0000313" key="4">
    <source>
        <dbReference type="EMBL" id="ADU29221.1"/>
    </source>
</evidence>
<evidence type="ECO:0000256" key="1">
    <source>
        <dbReference type="SAM" id="Phobius"/>
    </source>
</evidence>
<gene>
    <name evidence="4" type="ordered locus">Bcell_0947</name>
</gene>
<keyword evidence="5" id="KW-1185">Reference proteome</keyword>
<keyword evidence="1" id="KW-0472">Membrane</keyword>
<feature type="domain" description="Sigma factor regulator C-terminal" evidence="2">
    <location>
        <begin position="164"/>
        <end position="306"/>
    </location>
</feature>
<dbReference type="HOGENOM" id="CLU_046237_0_0_9"/>
<reference evidence="4 5" key="1">
    <citation type="submission" date="2010-12" db="EMBL/GenBank/DDBJ databases">
        <title>Complete sequence of Bacillus cellulosilyticus DSM 2522.</title>
        <authorList>
            <consortium name="US DOE Joint Genome Institute"/>
            <person name="Lucas S."/>
            <person name="Copeland A."/>
            <person name="Lapidus A."/>
            <person name="Cheng J.-F."/>
            <person name="Bruce D."/>
            <person name="Goodwin L."/>
            <person name="Pitluck S."/>
            <person name="Chertkov O."/>
            <person name="Detter J.C."/>
            <person name="Han C."/>
            <person name="Tapia R."/>
            <person name="Land M."/>
            <person name="Hauser L."/>
            <person name="Jeffries C."/>
            <person name="Kyrpides N."/>
            <person name="Ivanova N."/>
            <person name="Mikhailova N."/>
            <person name="Brumm P."/>
            <person name="Mead D."/>
            <person name="Woyke T."/>
        </authorList>
    </citation>
    <scope>NUCLEOTIDE SEQUENCE [LARGE SCALE GENOMIC DNA]</scope>
    <source>
        <strain evidence="5">ATCC 21833 / DSM 2522 / FERM P-1141 / JCM 9156 / N-4</strain>
    </source>
</reference>
<dbReference type="AlphaFoldDB" id="E6U1X7"/>
<feature type="domain" description="Sigma factor regulator N-terminal" evidence="3">
    <location>
        <begin position="16"/>
        <end position="97"/>
    </location>
</feature>
<proteinExistence type="predicted"/>
<keyword evidence="1" id="KW-0812">Transmembrane</keyword>
<evidence type="ECO:0008006" key="6">
    <source>
        <dbReference type="Google" id="ProtNLM"/>
    </source>
</evidence>
<feature type="transmembrane region" description="Helical" evidence="1">
    <location>
        <begin position="26"/>
        <end position="51"/>
    </location>
</feature>
<dbReference type="STRING" id="649639.Bcell_0947"/>
<dbReference type="RefSeq" id="WP_013487562.1">
    <property type="nucleotide sequence ID" value="NC_014829.1"/>
</dbReference>
<dbReference type="EMBL" id="CP002394">
    <property type="protein sequence ID" value="ADU29221.1"/>
    <property type="molecule type" value="Genomic_DNA"/>
</dbReference>
<protein>
    <recommendedName>
        <fullName evidence="6">Sigma factor regulator C-terminal domain-containing protein</fullName>
    </recommendedName>
</protein>
<dbReference type="KEGG" id="bco:Bcell_0947"/>
<organism evidence="4 5">
    <name type="scientific">Evansella cellulosilytica (strain ATCC 21833 / DSM 2522 / FERM P-1141 / JCM 9156 / N-4)</name>
    <name type="common">Bacillus cellulosilyticus</name>
    <dbReference type="NCBI Taxonomy" id="649639"/>
    <lineage>
        <taxon>Bacteria</taxon>
        <taxon>Bacillati</taxon>
        <taxon>Bacillota</taxon>
        <taxon>Bacilli</taxon>
        <taxon>Bacillales</taxon>
        <taxon>Bacillaceae</taxon>
        <taxon>Evansella</taxon>
    </lineage>
</organism>
<sequence length="312" mass="36010">MSDYTDDIFDEKKVEKAIKKGKLKSIITIILVSFLLFVVLNITNFALSAYFSQKAFEQWDAYVRLTTPNGYISESIDSTGFLGGTSNYKVSKNMKRKAVVIEQNQYSFSLFPSTLISRGHGSSIGSTAEEWQFQYKDNGWREMMFFHPKVTYKKYNNDEDLINRIGGDKIFEVALSFDKPYKQSELPFDELPILTWFWINTFSDSQIETFQEEATNYDWSATFIREREALGFSTHSYHSQTNLDYEYNRFLDLLETSFSSDHNKAYSTLEGKKMRDVEILGIVVYGTKEEIIAIMEESIVKAASIGGIIDNY</sequence>
<dbReference type="InterPro" id="IPR025672">
    <property type="entry name" value="Sigma_reg_C_dom"/>
</dbReference>